<dbReference type="InterPro" id="IPR042216">
    <property type="entry name" value="MitoNEET_CISD"/>
</dbReference>
<organism evidence="7 8">
    <name type="scientific">Knoellia remsis</name>
    <dbReference type="NCBI Taxonomy" id="407159"/>
    <lineage>
        <taxon>Bacteria</taxon>
        <taxon>Bacillati</taxon>
        <taxon>Actinomycetota</taxon>
        <taxon>Actinomycetes</taxon>
        <taxon>Micrococcales</taxon>
        <taxon>Intrasporangiaceae</taxon>
        <taxon>Knoellia</taxon>
    </lineage>
</organism>
<dbReference type="SMART" id="SM00704">
    <property type="entry name" value="ZnF_CDGSH"/>
    <property type="match status" value="1"/>
</dbReference>
<evidence type="ECO:0000313" key="7">
    <source>
        <dbReference type="EMBL" id="PRY52955.1"/>
    </source>
</evidence>
<name>A0A2T0U4V2_9MICO</name>
<keyword evidence="4" id="KW-0411">Iron-sulfur</keyword>
<dbReference type="EMBL" id="PVTI01000029">
    <property type="protein sequence ID" value="PRY52955.1"/>
    <property type="molecule type" value="Genomic_DNA"/>
</dbReference>
<keyword evidence="2" id="KW-0479">Metal-binding</keyword>
<gene>
    <name evidence="7" type="ORF">BCF74_12926</name>
</gene>
<reference evidence="7 8" key="1">
    <citation type="submission" date="2018-03" db="EMBL/GenBank/DDBJ databases">
        <title>Genomic Encyclopedia of Archaeal and Bacterial Type Strains, Phase II (KMG-II): from individual species to whole genera.</title>
        <authorList>
            <person name="Goeker M."/>
        </authorList>
    </citation>
    <scope>NUCLEOTIDE SEQUENCE [LARGE SCALE GENOMIC DNA]</scope>
    <source>
        <strain evidence="7 8">ATCC BAA-1496</strain>
    </source>
</reference>
<evidence type="ECO:0000259" key="6">
    <source>
        <dbReference type="SMART" id="SM00704"/>
    </source>
</evidence>
<dbReference type="OrthoDB" id="9800162at2"/>
<dbReference type="Proteomes" id="UP000237822">
    <property type="component" value="Unassembled WGS sequence"/>
</dbReference>
<evidence type="ECO:0000256" key="1">
    <source>
        <dbReference type="ARBA" id="ARBA00022714"/>
    </source>
</evidence>
<evidence type="ECO:0000313" key="8">
    <source>
        <dbReference type="Proteomes" id="UP000237822"/>
    </source>
</evidence>
<evidence type="ECO:0000256" key="3">
    <source>
        <dbReference type="ARBA" id="ARBA00023004"/>
    </source>
</evidence>
<dbReference type="GO" id="GO:0046872">
    <property type="term" value="F:metal ion binding"/>
    <property type="evidence" value="ECO:0007669"/>
    <property type="project" value="UniProtKB-KW"/>
</dbReference>
<evidence type="ECO:0000256" key="4">
    <source>
        <dbReference type="ARBA" id="ARBA00023014"/>
    </source>
</evidence>
<dbReference type="RefSeq" id="WP_106298707.1">
    <property type="nucleotide sequence ID" value="NZ_PVTI01000029.1"/>
</dbReference>
<dbReference type="GO" id="GO:0005737">
    <property type="term" value="C:cytoplasm"/>
    <property type="evidence" value="ECO:0007669"/>
    <property type="project" value="UniProtKB-ARBA"/>
</dbReference>
<accession>A0A2T0U4V2</accession>
<dbReference type="AlphaFoldDB" id="A0A2T0U4V2"/>
<dbReference type="Pfam" id="PF09360">
    <property type="entry name" value="zf-CDGSH"/>
    <property type="match status" value="1"/>
</dbReference>
<dbReference type="InterPro" id="IPR018967">
    <property type="entry name" value="FeS-contain_CDGSH-typ"/>
</dbReference>
<sequence>MNAERDDVTRVVVTSDGPILVDGPVEVVTAEGTTVHSDRTVVAICTCKRSRIQPFCDTSHRKKVRPERSDDGDTSDDIEPRGEST</sequence>
<comment type="caution">
    <text evidence="7">The sequence shown here is derived from an EMBL/GenBank/DDBJ whole genome shotgun (WGS) entry which is preliminary data.</text>
</comment>
<keyword evidence="1" id="KW-0001">2Fe-2S</keyword>
<evidence type="ECO:0000256" key="2">
    <source>
        <dbReference type="ARBA" id="ARBA00022723"/>
    </source>
</evidence>
<keyword evidence="8" id="KW-1185">Reference proteome</keyword>
<evidence type="ECO:0000256" key="5">
    <source>
        <dbReference type="SAM" id="MobiDB-lite"/>
    </source>
</evidence>
<proteinExistence type="predicted"/>
<feature type="region of interest" description="Disordered" evidence="5">
    <location>
        <begin position="58"/>
        <end position="85"/>
    </location>
</feature>
<feature type="domain" description="Iron-binding zinc finger CDGSH type" evidence="6">
    <location>
        <begin position="33"/>
        <end position="66"/>
    </location>
</feature>
<protein>
    <submittedName>
        <fullName evidence="7">Iron-binding CDGSH zinc finger protein</fullName>
    </submittedName>
</protein>
<keyword evidence="3" id="KW-0408">Iron</keyword>
<dbReference type="GO" id="GO:0051537">
    <property type="term" value="F:2 iron, 2 sulfur cluster binding"/>
    <property type="evidence" value="ECO:0007669"/>
    <property type="project" value="UniProtKB-KW"/>
</dbReference>
<dbReference type="Gene3D" id="3.40.5.90">
    <property type="entry name" value="CDGSH iron-sulfur domain, mitoNEET-type"/>
    <property type="match status" value="1"/>
</dbReference>